<gene>
    <name evidence="13" type="ORF">HMPREF2128_04840</name>
</gene>
<dbReference type="RefSeq" id="WP_035755642.1">
    <property type="nucleotide sequence ID" value="NZ_JRNH01000013.1"/>
</dbReference>
<keyword evidence="5 12" id="KW-1133">Transmembrane helix</keyword>
<evidence type="ECO:0000256" key="2">
    <source>
        <dbReference type="ARBA" id="ARBA00022475"/>
    </source>
</evidence>
<evidence type="ECO:0000256" key="10">
    <source>
        <dbReference type="ARBA" id="ARBA00023157"/>
    </source>
</evidence>
<comment type="pathway">
    <text evidence="11">Porphyrin-containing compound metabolism.</text>
</comment>
<feature type="transmembrane region" description="Helical" evidence="12">
    <location>
        <begin position="81"/>
        <end position="102"/>
    </location>
</feature>
<evidence type="ECO:0000256" key="1">
    <source>
        <dbReference type="ARBA" id="ARBA00004141"/>
    </source>
</evidence>
<evidence type="ECO:0000256" key="5">
    <source>
        <dbReference type="ARBA" id="ARBA00022989"/>
    </source>
</evidence>
<dbReference type="InterPro" id="IPR003780">
    <property type="entry name" value="COX15/CtaA_fam"/>
</dbReference>
<keyword evidence="3 12" id="KW-0812">Transmembrane</keyword>
<feature type="transmembrane region" description="Helical" evidence="12">
    <location>
        <begin position="269"/>
        <end position="286"/>
    </location>
</feature>
<dbReference type="GO" id="GO:0046872">
    <property type="term" value="F:metal ion binding"/>
    <property type="evidence" value="ECO:0007669"/>
    <property type="project" value="UniProtKB-KW"/>
</dbReference>
<dbReference type="EMBL" id="JRNH01000013">
    <property type="protein sequence ID" value="KGF20585.1"/>
    <property type="molecule type" value="Genomic_DNA"/>
</dbReference>
<dbReference type="Pfam" id="PF02628">
    <property type="entry name" value="COX15-CtaA"/>
    <property type="match status" value="1"/>
</dbReference>
<feature type="transmembrane region" description="Helical" evidence="12">
    <location>
        <begin position="111"/>
        <end position="134"/>
    </location>
</feature>
<feature type="transmembrane region" description="Helical" evidence="12">
    <location>
        <begin position="140"/>
        <end position="160"/>
    </location>
</feature>
<organism evidence="13 14">
    <name type="scientific">Pseudoglutamicibacter albus DNF00011</name>
    <dbReference type="NCBI Taxonomy" id="1401063"/>
    <lineage>
        <taxon>Bacteria</taxon>
        <taxon>Bacillati</taxon>
        <taxon>Actinomycetota</taxon>
        <taxon>Actinomycetes</taxon>
        <taxon>Micrococcales</taxon>
        <taxon>Micrococcaceae</taxon>
        <taxon>Pseudoglutamicibacter</taxon>
    </lineage>
</organism>
<evidence type="ECO:0000313" key="14">
    <source>
        <dbReference type="Proteomes" id="UP000053528"/>
    </source>
</evidence>
<dbReference type="AlphaFoldDB" id="A0A095YDR2"/>
<sequence length="320" mass="33824">MTATTSSPTQPTGAQASGYQPVTKTAHGLAIASLISQIGIIVTGGAVRLTKSGLGCSEWPKCTPETMTPTPEMGIHGLIEFGNRTLTFVLAAIAVTMIVAAWRSRKAHKNIFVLSWALLGIIPAQAVIGGMTVLTKLNPWVVSLHFLASAACVALAVLLVNRTGRAYRNPGVESSVALKENVPFTPQPVFGPLRVIAATAWALAAWIIVMGTTVTGTGPHAGDESAPRHTFNALIVTRMHTIPVYAMTLLIIVGLVIVMRRNIASLKNAYLMAIGVILIQAGIGYWQHFSGLPIGLVLAHMLGSALLLSAVTNVWDRTVN</sequence>
<name>A0A095YDR2_9MICC</name>
<keyword evidence="9 12" id="KW-0472">Membrane</keyword>
<feature type="transmembrane region" description="Helical" evidence="12">
    <location>
        <begin position="235"/>
        <end position="257"/>
    </location>
</feature>
<accession>A0A095YDR2</accession>
<dbReference type="GO" id="GO:0016020">
    <property type="term" value="C:membrane"/>
    <property type="evidence" value="ECO:0007669"/>
    <property type="project" value="UniProtKB-SubCell"/>
</dbReference>
<comment type="caution">
    <text evidence="13">The sequence shown here is derived from an EMBL/GenBank/DDBJ whole genome shotgun (WGS) entry which is preliminary data.</text>
</comment>
<keyword evidence="7" id="KW-0408">Iron</keyword>
<evidence type="ECO:0000256" key="9">
    <source>
        <dbReference type="ARBA" id="ARBA00023136"/>
    </source>
</evidence>
<feature type="transmembrane region" description="Helical" evidence="12">
    <location>
        <begin position="195"/>
        <end position="215"/>
    </location>
</feature>
<keyword evidence="2" id="KW-1003">Cell membrane</keyword>
<reference evidence="13 14" key="1">
    <citation type="submission" date="2014-07" db="EMBL/GenBank/DDBJ databases">
        <authorList>
            <person name="McCorrison J."/>
            <person name="Sanka R."/>
            <person name="Torralba M."/>
            <person name="Gillis M."/>
            <person name="Haft D.H."/>
            <person name="Methe B."/>
            <person name="Sutton G."/>
            <person name="Nelson K.E."/>
        </authorList>
    </citation>
    <scope>NUCLEOTIDE SEQUENCE [LARGE SCALE GENOMIC DNA]</scope>
    <source>
        <strain evidence="13 14">DNF00011</strain>
    </source>
</reference>
<dbReference type="GO" id="GO:0016491">
    <property type="term" value="F:oxidoreductase activity"/>
    <property type="evidence" value="ECO:0007669"/>
    <property type="project" value="UniProtKB-KW"/>
</dbReference>
<evidence type="ECO:0000256" key="7">
    <source>
        <dbReference type="ARBA" id="ARBA00023004"/>
    </source>
</evidence>
<dbReference type="Proteomes" id="UP000053528">
    <property type="component" value="Unassembled WGS sequence"/>
</dbReference>
<evidence type="ECO:0000313" key="13">
    <source>
        <dbReference type="EMBL" id="KGF20585.1"/>
    </source>
</evidence>
<dbReference type="GO" id="GO:0006784">
    <property type="term" value="P:heme A biosynthetic process"/>
    <property type="evidence" value="ECO:0007669"/>
    <property type="project" value="InterPro"/>
</dbReference>
<evidence type="ECO:0000256" key="3">
    <source>
        <dbReference type="ARBA" id="ARBA00022692"/>
    </source>
</evidence>
<proteinExistence type="predicted"/>
<keyword evidence="10" id="KW-1015">Disulfide bond</keyword>
<keyword evidence="8" id="KW-0350">Heme biosynthesis</keyword>
<protein>
    <submittedName>
        <fullName evidence="13">Cytochrome oxidase assembly protein</fullName>
    </submittedName>
</protein>
<keyword evidence="4" id="KW-0479">Metal-binding</keyword>
<evidence type="ECO:0000256" key="8">
    <source>
        <dbReference type="ARBA" id="ARBA00023133"/>
    </source>
</evidence>
<keyword evidence="6" id="KW-0560">Oxidoreductase</keyword>
<dbReference type="PANTHER" id="PTHR35457">
    <property type="entry name" value="HEME A SYNTHASE"/>
    <property type="match status" value="1"/>
</dbReference>
<evidence type="ECO:0000256" key="12">
    <source>
        <dbReference type="SAM" id="Phobius"/>
    </source>
</evidence>
<dbReference type="InterPro" id="IPR050450">
    <property type="entry name" value="COX15/CtaA_HemeA_synthase"/>
</dbReference>
<dbReference type="PANTHER" id="PTHR35457:SF1">
    <property type="entry name" value="HEME A SYNTHASE"/>
    <property type="match status" value="1"/>
</dbReference>
<feature type="transmembrane region" description="Helical" evidence="12">
    <location>
        <begin position="292"/>
        <end position="315"/>
    </location>
</feature>
<evidence type="ECO:0000256" key="4">
    <source>
        <dbReference type="ARBA" id="ARBA00022723"/>
    </source>
</evidence>
<comment type="subcellular location">
    <subcellularLocation>
        <location evidence="1">Membrane</location>
        <topology evidence="1">Multi-pass membrane protein</topology>
    </subcellularLocation>
</comment>
<evidence type="ECO:0000256" key="11">
    <source>
        <dbReference type="ARBA" id="ARBA00023444"/>
    </source>
</evidence>
<evidence type="ECO:0000256" key="6">
    <source>
        <dbReference type="ARBA" id="ARBA00023002"/>
    </source>
</evidence>